<dbReference type="AlphaFoldDB" id="A0A8A1LCD1"/>
<proteinExistence type="predicted"/>
<name>A0A8A1LCD1_AJEC8</name>
<reference evidence="1" key="1">
    <citation type="submission" date="2021-01" db="EMBL/GenBank/DDBJ databases">
        <title>Chromosome-level genome assembly of a human fungal pathogen reveals clustering of transcriptionally co-regulated genes.</title>
        <authorList>
            <person name="Voorhies M."/>
            <person name="Cohen S."/>
            <person name="Shea T.P."/>
            <person name="Petrus S."/>
            <person name="Munoz J.F."/>
            <person name="Poplawski S."/>
            <person name="Goldman W.E."/>
            <person name="Michael T."/>
            <person name="Cuomo C.A."/>
            <person name="Sil A."/>
            <person name="Beyhan S."/>
        </authorList>
    </citation>
    <scope>NUCLEOTIDE SEQUENCE</scope>
    <source>
        <strain evidence="1">H88</strain>
    </source>
</reference>
<protein>
    <submittedName>
        <fullName evidence="1">Uncharacterized protein</fullName>
    </submittedName>
</protein>
<organism evidence="1 2">
    <name type="scientific">Ajellomyces capsulatus (strain H88)</name>
    <name type="common">Darling's disease fungus</name>
    <name type="synonym">Histoplasma capsulatum</name>
    <dbReference type="NCBI Taxonomy" id="544711"/>
    <lineage>
        <taxon>Eukaryota</taxon>
        <taxon>Fungi</taxon>
        <taxon>Dikarya</taxon>
        <taxon>Ascomycota</taxon>
        <taxon>Pezizomycotina</taxon>
        <taxon>Eurotiomycetes</taxon>
        <taxon>Eurotiomycetidae</taxon>
        <taxon>Onygenales</taxon>
        <taxon>Ajellomycetaceae</taxon>
        <taxon>Histoplasma</taxon>
    </lineage>
</organism>
<dbReference type="VEuPathDB" id="FungiDB:I7I53_11219"/>
<dbReference type="EMBL" id="CP069102">
    <property type="protein sequence ID" value="QSS50505.1"/>
    <property type="molecule type" value="Genomic_DNA"/>
</dbReference>
<sequence>MPYVRGKGKCMSLSGTGTLLVVDSVHAQKNPLPFLSGKPRVSLPFPTERLLRSQVTEISIGIIV</sequence>
<evidence type="ECO:0000313" key="2">
    <source>
        <dbReference type="Proteomes" id="UP000663419"/>
    </source>
</evidence>
<evidence type="ECO:0000313" key="1">
    <source>
        <dbReference type="EMBL" id="QSS50505.1"/>
    </source>
</evidence>
<dbReference type="Proteomes" id="UP000663419">
    <property type="component" value="Chromosome 1"/>
</dbReference>
<gene>
    <name evidence="1" type="ORF">I7I53_11219</name>
</gene>
<accession>A0A8A1LCD1</accession>